<accession>A0A0X7JZF1</accession>
<dbReference type="Proteomes" id="UP000067111">
    <property type="component" value="Unassembled WGS sequence"/>
</dbReference>
<proteinExistence type="predicted"/>
<sequence length="467" mass="52385">MNRSALQNLFKRGLSDLLTELERELARPQRDPYAELDLSRRPHEHDTRLLFVDELLTHLGWRLGALGNVLEEARLQANTTRFMDYLGVSDINGTPLLLIEAKAWDKPAISARGDGQHDSEAALLVAAIQHIRGGKTEATSPIIGEWDKYLRQVSGYVKTLKERYSHNLPRAVIISGEWMVVFKAPVETFLGAARPDDIAIYARAQLKEHAEEIFDLLHRSMLTIDAPVPLRPAQLTRYLELGEVSSAFLGMHVHYERTGSKLFTPMPRILIYPALFVIRTDGALFTVIHNETPVELDYRRNDDDIETLVPHLDEVRALGATLVAACARELGGELTLAELSAFPGFRNDRLSKAPVDTLPEADEWLVATGSATHFLLAAPRVQECKYHTWAECGANATMNSAISVRTVNPPAFFVDTQRHHCAHQIVQDRREARCLIQAIDSRTCCQACVFLERCWTEDERAALPCGL</sequence>
<dbReference type="EMBL" id="LRMR01000030">
    <property type="protein sequence ID" value="KWU48823.1"/>
    <property type="molecule type" value="Genomic_DNA"/>
</dbReference>
<reference evidence="2" key="1">
    <citation type="submission" date="2016-01" db="EMBL/GenBank/DDBJ databases">
        <authorList>
            <person name="Gamez R.M."/>
            <person name="Rodriguez F."/>
            <person name="Bernal J.F."/>
            <person name="Agarwala R."/>
            <person name="Landsman D."/>
            <person name="Marino-Ramirez L."/>
        </authorList>
    </citation>
    <scope>NUCLEOTIDE SEQUENCE [LARGE SCALE GENOMIC DNA]</scope>
    <source>
        <strain evidence="2">Ps006</strain>
    </source>
</reference>
<evidence type="ECO:0000313" key="1">
    <source>
        <dbReference type="EMBL" id="KWU48823.1"/>
    </source>
</evidence>
<comment type="caution">
    <text evidence="1">The sequence shown here is derived from an EMBL/GenBank/DDBJ whole genome shotgun (WGS) entry which is preliminary data.</text>
</comment>
<evidence type="ECO:0000313" key="2">
    <source>
        <dbReference type="Proteomes" id="UP000067111"/>
    </source>
</evidence>
<gene>
    <name evidence="1" type="ORF">AWV77_19860</name>
</gene>
<dbReference type="AlphaFoldDB" id="A0A0X7JZF1"/>
<protein>
    <submittedName>
        <fullName evidence="1">Uncharacterized protein</fullName>
    </submittedName>
</protein>
<organism evidence="1 2">
    <name type="scientific">Pseudomonas palleroniana</name>
    <dbReference type="NCBI Taxonomy" id="191390"/>
    <lineage>
        <taxon>Bacteria</taxon>
        <taxon>Pseudomonadati</taxon>
        <taxon>Pseudomonadota</taxon>
        <taxon>Gammaproteobacteria</taxon>
        <taxon>Pseudomonadales</taxon>
        <taxon>Pseudomonadaceae</taxon>
        <taxon>Pseudomonas</taxon>
    </lineage>
</organism>
<name>A0A0X7JZF1_9PSED</name>